<evidence type="ECO:0000313" key="3">
    <source>
        <dbReference type="Proteomes" id="UP000670475"/>
    </source>
</evidence>
<dbReference type="GO" id="GO:1990189">
    <property type="term" value="F:protein N-terminal-serine acetyltransferase activity"/>
    <property type="evidence" value="ECO:0007669"/>
    <property type="project" value="TreeGrafter"/>
</dbReference>
<dbReference type="GO" id="GO:0005737">
    <property type="term" value="C:cytoplasm"/>
    <property type="evidence" value="ECO:0007669"/>
    <property type="project" value="TreeGrafter"/>
</dbReference>
<evidence type="ECO:0000313" key="2">
    <source>
        <dbReference type="EMBL" id="MBP0459493.1"/>
    </source>
</evidence>
<protein>
    <submittedName>
        <fullName evidence="2">GNAT family N-acetyltransferase</fullName>
    </submittedName>
</protein>
<comment type="caution">
    <text evidence="2">The sequence shown here is derived from an EMBL/GenBank/DDBJ whole genome shotgun (WGS) entry which is preliminary data.</text>
</comment>
<gene>
    <name evidence="2" type="ORF">JFN87_18565</name>
</gene>
<dbReference type="CDD" id="cd04301">
    <property type="entry name" value="NAT_SF"/>
    <property type="match status" value="1"/>
</dbReference>
<dbReference type="PANTHER" id="PTHR43441">
    <property type="entry name" value="RIBOSOMAL-PROTEIN-SERINE ACETYLTRANSFERASE"/>
    <property type="match status" value="1"/>
</dbReference>
<dbReference type="InterPro" id="IPR051908">
    <property type="entry name" value="Ribosomal_N-acetyltransferase"/>
</dbReference>
<dbReference type="PROSITE" id="PS51186">
    <property type="entry name" value="GNAT"/>
    <property type="match status" value="1"/>
</dbReference>
<dbReference type="InterPro" id="IPR016181">
    <property type="entry name" value="Acyl_CoA_acyltransferase"/>
</dbReference>
<dbReference type="EMBL" id="JAGIQL010000074">
    <property type="protein sequence ID" value="MBP0459493.1"/>
    <property type="molecule type" value="Genomic_DNA"/>
</dbReference>
<dbReference type="SUPFAM" id="SSF55729">
    <property type="entry name" value="Acyl-CoA N-acyltransferases (Nat)"/>
    <property type="match status" value="1"/>
</dbReference>
<dbReference type="Gene3D" id="3.40.630.30">
    <property type="match status" value="1"/>
</dbReference>
<dbReference type="PANTHER" id="PTHR43441:SF2">
    <property type="entry name" value="FAMILY ACETYLTRANSFERASE, PUTATIVE (AFU_ORTHOLOGUE AFUA_7G00850)-RELATED"/>
    <property type="match status" value="1"/>
</dbReference>
<dbReference type="AlphaFoldDB" id="A0A940MEN6"/>
<accession>A0A940MEN6</accession>
<dbReference type="Proteomes" id="UP000670475">
    <property type="component" value="Unassembled WGS sequence"/>
</dbReference>
<name>A0A940MEN6_9ACTN</name>
<dbReference type="GO" id="GO:0008999">
    <property type="term" value="F:protein-N-terminal-alanine acetyltransferase activity"/>
    <property type="evidence" value="ECO:0007669"/>
    <property type="project" value="TreeGrafter"/>
</dbReference>
<organism evidence="2 3">
    <name type="scientific">Streptomyces montanisoli</name>
    <dbReference type="NCBI Taxonomy" id="2798581"/>
    <lineage>
        <taxon>Bacteria</taxon>
        <taxon>Bacillati</taxon>
        <taxon>Actinomycetota</taxon>
        <taxon>Actinomycetes</taxon>
        <taxon>Kitasatosporales</taxon>
        <taxon>Streptomycetaceae</taxon>
        <taxon>Streptomyces</taxon>
    </lineage>
</organism>
<keyword evidence="3" id="KW-1185">Reference proteome</keyword>
<evidence type="ECO:0000259" key="1">
    <source>
        <dbReference type="PROSITE" id="PS51186"/>
    </source>
</evidence>
<reference evidence="2" key="1">
    <citation type="submission" date="2021-03" db="EMBL/GenBank/DDBJ databases">
        <title>Whole genome sequence of Streptomyces bomunensis MMS17-BM035.</title>
        <authorList>
            <person name="Lee J.H."/>
        </authorList>
    </citation>
    <scope>NUCLEOTIDE SEQUENCE</scope>
    <source>
        <strain evidence="2">MMS17-BM035</strain>
    </source>
</reference>
<sequence>MDLDLTLGDGLYARALVADDAALLVDATSGETKPSLWAARPVGPYSVRDAQKTLSQWDPAAGGQFSVGILRGQRLLGAVGLMPDDPGSMELAYWIRPEERRLGIASLAVPAITSWAHDRLGVPRIWLEINPLNEPSLHLAQRAGYRYEQRLPQHCRAWSSEDAGQDAWHDCLIWTHLSGQAPATTDR</sequence>
<dbReference type="InterPro" id="IPR000182">
    <property type="entry name" value="GNAT_dom"/>
</dbReference>
<dbReference type="Pfam" id="PF13302">
    <property type="entry name" value="Acetyltransf_3"/>
    <property type="match status" value="1"/>
</dbReference>
<proteinExistence type="predicted"/>
<dbReference type="RefSeq" id="WP_209341369.1">
    <property type="nucleotide sequence ID" value="NZ_JAGIQL010000074.1"/>
</dbReference>
<feature type="domain" description="N-acetyltransferase" evidence="1">
    <location>
        <begin position="22"/>
        <end position="164"/>
    </location>
</feature>